<keyword evidence="3" id="KW-1185">Reference proteome</keyword>
<dbReference type="Proteomes" id="UP000642144">
    <property type="component" value="Unassembled WGS sequence"/>
</dbReference>
<name>A0ABW9W847_9BURK</name>
<keyword evidence="1" id="KW-1133">Transmembrane helix</keyword>
<evidence type="ECO:0000256" key="1">
    <source>
        <dbReference type="SAM" id="Phobius"/>
    </source>
</evidence>
<sequence length="70" mass="7987">MNHRNKELLRLLLSLVIGGVIAYAILNLLHISDRSVERVMHMVVLPLSLVGTYQAFRLLPFFKIKAVDTQ</sequence>
<comment type="caution">
    <text evidence="2">The sequence shown here is derived from an EMBL/GenBank/DDBJ whole genome shotgun (WGS) entry which is preliminary data.</text>
</comment>
<proteinExistence type="predicted"/>
<feature type="transmembrane region" description="Helical" evidence="1">
    <location>
        <begin position="38"/>
        <end position="56"/>
    </location>
</feature>
<keyword evidence="1" id="KW-0812">Transmembrane</keyword>
<reference evidence="2 3" key="1">
    <citation type="submission" date="2019-12" db="EMBL/GenBank/DDBJ databases">
        <title>Novel species isolated from a subtropical stream in China.</title>
        <authorList>
            <person name="Lu H."/>
        </authorList>
    </citation>
    <scope>NUCLEOTIDE SEQUENCE [LARGE SCALE GENOMIC DNA]</scope>
    <source>
        <strain evidence="2 3">CY42W</strain>
    </source>
</reference>
<protein>
    <submittedName>
        <fullName evidence="2">Uncharacterized protein</fullName>
    </submittedName>
</protein>
<keyword evidence="1" id="KW-0472">Membrane</keyword>
<organism evidence="2 3">
    <name type="scientific">Duganella levis</name>
    <dbReference type="NCBI Taxonomy" id="2692169"/>
    <lineage>
        <taxon>Bacteria</taxon>
        <taxon>Pseudomonadati</taxon>
        <taxon>Pseudomonadota</taxon>
        <taxon>Betaproteobacteria</taxon>
        <taxon>Burkholderiales</taxon>
        <taxon>Oxalobacteraceae</taxon>
        <taxon>Telluria group</taxon>
        <taxon>Duganella</taxon>
    </lineage>
</organism>
<evidence type="ECO:0000313" key="2">
    <source>
        <dbReference type="EMBL" id="MYN30257.1"/>
    </source>
</evidence>
<dbReference type="EMBL" id="WWCT01000034">
    <property type="protein sequence ID" value="MYN30257.1"/>
    <property type="molecule type" value="Genomic_DNA"/>
</dbReference>
<feature type="transmembrane region" description="Helical" evidence="1">
    <location>
        <begin position="12"/>
        <end position="32"/>
    </location>
</feature>
<gene>
    <name evidence="2" type="ORF">GTP69_28000</name>
</gene>
<accession>A0ABW9W847</accession>
<evidence type="ECO:0000313" key="3">
    <source>
        <dbReference type="Proteomes" id="UP000642144"/>
    </source>
</evidence>